<evidence type="ECO:0000313" key="2">
    <source>
        <dbReference type="Proteomes" id="UP000031737"/>
    </source>
</evidence>
<dbReference type="VEuPathDB" id="TriTrypDB:TRSC58_03971"/>
<keyword evidence="2" id="KW-1185">Reference proteome</keyword>
<protein>
    <submittedName>
        <fullName evidence="1">Uncharacterized protein</fullName>
    </submittedName>
</protein>
<dbReference type="AlphaFoldDB" id="A0A061IYU6"/>
<name>A0A061IYU6_TRYRA</name>
<dbReference type="OrthoDB" id="10445744at2759"/>
<gene>
    <name evidence="1" type="ORF">TRSC58_03971</name>
</gene>
<comment type="caution">
    <text evidence="1">The sequence shown here is derived from an EMBL/GenBank/DDBJ whole genome shotgun (WGS) entry which is preliminary data.</text>
</comment>
<evidence type="ECO:0000313" key="1">
    <source>
        <dbReference type="EMBL" id="ESL08328.1"/>
    </source>
</evidence>
<feature type="non-terminal residue" evidence="1">
    <location>
        <position position="181"/>
    </location>
</feature>
<sequence>MYVLQDAPGGVLRSQNYQKSAAVVATDPEGDVRGNIARLTARARQLLAEDTDTRVVRNGLSAYETSRKVAADVSARARAPGQTGSTQASVELFMASLGFNLPEQQRLLQQLQASQVPIAVKGDVGTAAKTSGAFFKGQVDEELGSTLESFVANRRHEIMRRSMEEMHRRVEDLVQERSETI</sequence>
<reference evidence="1 2" key="1">
    <citation type="submission" date="2013-07" db="EMBL/GenBank/DDBJ databases">
        <authorList>
            <person name="Stoco P.H."/>
            <person name="Wagner G."/>
            <person name="Gerber A."/>
            <person name="Zaha A."/>
            <person name="Thompson C."/>
            <person name="Bartholomeu D.C."/>
            <person name="Luckemeyer D.D."/>
            <person name="Bahia D."/>
            <person name="Loreto E."/>
            <person name="Prestes E.B."/>
            <person name="Lima F.M."/>
            <person name="Rodrigues-Luiz G."/>
            <person name="Vallejo G.A."/>
            <person name="Filho J.F."/>
            <person name="Monteiro K.M."/>
            <person name="Tyler K.M."/>
            <person name="de Almeida L.G."/>
            <person name="Ortiz M.F."/>
            <person name="Siervo M.A."/>
            <person name="de Moraes M.H."/>
            <person name="Cunha O.L."/>
            <person name="Mendonca-Neto R."/>
            <person name="Silva R."/>
            <person name="Teixeira S.M."/>
            <person name="Murta S.M."/>
            <person name="Sincero T.C."/>
            <person name="Mendes T.A."/>
            <person name="Urmenyi T.P."/>
            <person name="Silva V.G."/>
            <person name="da Rocha W.D."/>
            <person name="Andersson B."/>
            <person name="Romanha A.J."/>
            <person name="Steindel M."/>
            <person name="de Vasconcelos A.T."/>
            <person name="Grisard E.C."/>
        </authorList>
    </citation>
    <scope>NUCLEOTIDE SEQUENCE [LARGE SCALE GENOMIC DNA]</scope>
    <source>
        <strain evidence="1 2">SC58</strain>
    </source>
</reference>
<dbReference type="EMBL" id="AUPL01003971">
    <property type="protein sequence ID" value="ESL08328.1"/>
    <property type="molecule type" value="Genomic_DNA"/>
</dbReference>
<organism evidence="1 2">
    <name type="scientific">Trypanosoma rangeli SC58</name>
    <dbReference type="NCBI Taxonomy" id="429131"/>
    <lineage>
        <taxon>Eukaryota</taxon>
        <taxon>Discoba</taxon>
        <taxon>Euglenozoa</taxon>
        <taxon>Kinetoplastea</taxon>
        <taxon>Metakinetoplastina</taxon>
        <taxon>Trypanosomatida</taxon>
        <taxon>Trypanosomatidae</taxon>
        <taxon>Trypanosoma</taxon>
        <taxon>Herpetosoma</taxon>
    </lineage>
</organism>
<proteinExistence type="predicted"/>
<accession>A0A061IYU6</accession>
<dbReference type="Proteomes" id="UP000031737">
    <property type="component" value="Unassembled WGS sequence"/>
</dbReference>